<dbReference type="InterPro" id="IPR023186">
    <property type="entry name" value="IUNH"/>
</dbReference>
<dbReference type="STRING" id="469383.Cwoe_0628"/>
<feature type="domain" description="Inosine/uridine-preferring nucleoside hydrolase" evidence="3">
    <location>
        <begin position="9"/>
        <end position="305"/>
    </location>
</feature>
<dbReference type="AlphaFoldDB" id="D3F996"/>
<evidence type="ECO:0000256" key="2">
    <source>
        <dbReference type="ARBA" id="ARBA00023295"/>
    </source>
</evidence>
<dbReference type="OrthoDB" id="9797882at2"/>
<dbReference type="SUPFAM" id="SSF53590">
    <property type="entry name" value="Nucleoside hydrolase"/>
    <property type="match status" value="1"/>
</dbReference>
<dbReference type="eggNOG" id="COG1957">
    <property type="taxonomic scope" value="Bacteria"/>
</dbReference>
<evidence type="ECO:0000313" key="5">
    <source>
        <dbReference type="Proteomes" id="UP000008229"/>
    </source>
</evidence>
<dbReference type="HOGENOM" id="CLU_036838_11_0_11"/>
<accession>D3F996</accession>
<sequence>MTAAPPVKLLIDTDTGVDDAMGVVLALCSPRAQVLGLTSVFGNVDVERTTANTIKITELLDRRDVPVAKGAAKGLLGTPEFVPFIHGEDGVGNAGYDPPETAAVDETAVDLIRRCAREHPGELVVAALGPLTNLALALAVDPELAGLVKSVVWMGGTATIRGNVGPWTEADAGHDPEAAQMVLDSGVPFTMVGLDVTDRCLLSGDELQRIAAGTSAAARYLARITPFYLEFYSGRLGFRACAMHSALAAAIALDPELVTKQERLPLAIELTGTATRGMTVADRRPGIDLPANADVVLDYDDDRFKAEFMQLVGAAAPVSA</sequence>
<proteinExistence type="predicted"/>
<dbReference type="EMBL" id="CP001854">
    <property type="protein sequence ID" value="ADB49063.1"/>
    <property type="molecule type" value="Genomic_DNA"/>
</dbReference>
<dbReference type="Pfam" id="PF01156">
    <property type="entry name" value="IU_nuc_hydro"/>
    <property type="match status" value="1"/>
</dbReference>
<dbReference type="KEGG" id="cwo:Cwoe_0628"/>
<keyword evidence="2" id="KW-0326">Glycosidase</keyword>
<dbReference type="Proteomes" id="UP000008229">
    <property type="component" value="Chromosome"/>
</dbReference>
<evidence type="ECO:0000259" key="3">
    <source>
        <dbReference type="Pfam" id="PF01156"/>
    </source>
</evidence>
<evidence type="ECO:0000313" key="4">
    <source>
        <dbReference type="EMBL" id="ADB49063.1"/>
    </source>
</evidence>
<dbReference type="RefSeq" id="WP_012932116.1">
    <property type="nucleotide sequence ID" value="NC_013739.1"/>
</dbReference>
<keyword evidence="1 4" id="KW-0378">Hydrolase</keyword>
<dbReference type="PANTHER" id="PTHR12304">
    <property type="entry name" value="INOSINE-URIDINE PREFERRING NUCLEOSIDE HYDROLASE"/>
    <property type="match status" value="1"/>
</dbReference>
<dbReference type="InterPro" id="IPR036452">
    <property type="entry name" value="Ribo_hydro-like"/>
</dbReference>
<dbReference type="CDD" id="cd02650">
    <property type="entry name" value="nuc_hydro_CaPnhB"/>
    <property type="match status" value="1"/>
</dbReference>
<organism evidence="4 5">
    <name type="scientific">Conexibacter woesei (strain DSM 14684 / CCUG 47730 / CIP 108061 / JCM 11494 / NBRC 100937 / ID131577)</name>
    <dbReference type="NCBI Taxonomy" id="469383"/>
    <lineage>
        <taxon>Bacteria</taxon>
        <taxon>Bacillati</taxon>
        <taxon>Actinomycetota</taxon>
        <taxon>Thermoleophilia</taxon>
        <taxon>Solirubrobacterales</taxon>
        <taxon>Conexibacteraceae</taxon>
        <taxon>Conexibacter</taxon>
    </lineage>
</organism>
<dbReference type="InterPro" id="IPR001910">
    <property type="entry name" value="Inosine/uridine_hydrolase_dom"/>
</dbReference>
<name>D3F996_CONWI</name>
<dbReference type="PANTHER" id="PTHR12304:SF4">
    <property type="entry name" value="URIDINE NUCLEOSIDASE"/>
    <property type="match status" value="1"/>
</dbReference>
<dbReference type="GO" id="GO:0005829">
    <property type="term" value="C:cytosol"/>
    <property type="evidence" value="ECO:0007669"/>
    <property type="project" value="TreeGrafter"/>
</dbReference>
<gene>
    <name evidence="4" type="ordered locus">Cwoe_0628</name>
</gene>
<evidence type="ECO:0000256" key="1">
    <source>
        <dbReference type="ARBA" id="ARBA00022801"/>
    </source>
</evidence>
<protein>
    <submittedName>
        <fullName evidence="4">Inosine/uridine-preferring nucleoside hydrolase</fullName>
    </submittedName>
</protein>
<dbReference type="Gene3D" id="3.90.245.10">
    <property type="entry name" value="Ribonucleoside hydrolase-like"/>
    <property type="match status" value="1"/>
</dbReference>
<dbReference type="GO" id="GO:0008477">
    <property type="term" value="F:purine nucleosidase activity"/>
    <property type="evidence" value="ECO:0007669"/>
    <property type="project" value="TreeGrafter"/>
</dbReference>
<dbReference type="GO" id="GO:0006152">
    <property type="term" value="P:purine nucleoside catabolic process"/>
    <property type="evidence" value="ECO:0007669"/>
    <property type="project" value="TreeGrafter"/>
</dbReference>
<reference evidence="5" key="2">
    <citation type="submission" date="2010-01" db="EMBL/GenBank/DDBJ databases">
        <title>The complete genome of Conexibacter woesei DSM 14684.</title>
        <authorList>
            <consortium name="US DOE Joint Genome Institute (JGI-PGF)"/>
            <person name="Lucas S."/>
            <person name="Copeland A."/>
            <person name="Lapidus A."/>
            <person name="Glavina del Rio T."/>
            <person name="Dalin E."/>
            <person name="Tice H."/>
            <person name="Bruce D."/>
            <person name="Goodwin L."/>
            <person name="Pitluck S."/>
            <person name="Kyrpides N."/>
            <person name="Mavromatis K."/>
            <person name="Ivanova N."/>
            <person name="Mikhailova N."/>
            <person name="Chertkov O."/>
            <person name="Brettin T."/>
            <person name="Detter J.C."/>
            <person name="Han C."/>
            <person name="Larimer F."/>
            <person name="Land M."/>
            <person name="Hauser L."/>
            <person name="Markowitz V."/>
            <person name="Cheng J.-F."/>
            <person name="Hugenholtz P."/>
            <person name="Woyke T."/>
            <person name="Wu D."/>
            <person name="Pukall R."/>
            <person name="Steenblock K."/>
            <person name="Schneider S."/>
            <person name="Klenk H.-P."/>
            <person name="Eisen J.A."/>
        </authorList>
    </citation>
    <scope>NUCLEOTIDE SEQUENCE [LARGE SCALE GENOMIC DNA]</scope>
    <source>
        <strain evidence="5">DSM 14684 / CIP 108061 / JCM 11494 / NBRC 100937 / ID131577</strain>
    </source>
</reference>
<keyword evidence="5" id="KW-1185">Reference proteome</keyword>
<reference evidence="4 5" key="1">
    <citation type="journal article" date="2010" name="Stand. Genomic Sci.">
        <title>Complete genome sequence of Conexibacter woesei type strain (ID131577).</title>
        <authorList>
            <person name="Pukall R."/>
            <person name="Lapidus A."/>
            <person name="Glavina Del Rio T."/>
            <person name="Copeland A."/>
            <person name="Tice H."/>
            <person name="Cheng J.-F."/>
            <person name="Lucas S."/>
            <person name="Chen F."/>
            <person name="Nolan M."/>
            <person name="Bruce D."/>
            <person name="Goodwin L."/>
            <person name="Pitluck S."/>
            <person name="Mavromatis K."/>
            <person name="Ivanova N."/>
            <person name="Ovchinnikova G."/>
            <person name="Pati A."/>
            <person name="Chen A."/>
            <person name="Palaniappan K."/>
            <person name="Land M."/>
            <person name="Hauser L."/>
            <person name="Chang Y.-J."/>
            <person name="Jeffries C.D."/>
            <person name="Chain P."/>
            <person name="Meincke L."/>
            <person name="Sims D."/>
            <person name="Brettin T."/>
            <person name="Detter J.C."/>
            <person name="Rohde M."/>
            <person name="Goeker M."/>
            <person name="Bristow J."/>
            <person name="Eisen J.A."/>
            <person name="Markowitz V."/>
            <person name="Kyrpides N.C."/>
            <person name="Klenk H.-P."/>
            <person name="Hugenholtz P."/>
        </authorList>
    </citation>
    <scope>NUCLEOTIDE SEQUENCE [LARGE SCALE GENOMIC DNA]</scope>
    <source>
        <strain evidence="5">DSM 14684 / CIP 108061 / JCM 11494 / NBRC 100937 / ID131577</strain>
    </source>
</reference>